<name>A0A9P1BFM6_9DINO</name>
<sequence>MPGNLLAILGTITSALTVLIGLIYVYNKPPSFEYVWSDCTWTFPDKESTDCNMKWQSNWGVMCVLKYTPLIFGILGSAMFQPGMMQVVGFPRNFLQYGLFLWLQGFYGDMGYCGKLGVIVGFLSCIVGTICLVASLFDLKSSRMMRLEEEFKHMYVEEEPGMEYASEAWTRSRLGHGFFFLMQKQPAGYSCFHAYNIYIYIYLENLLANIFACLDCVLDLCPHDLESPRTEKYSTRSPALSKIAGIDTMW</sequence>
<keyword evidence="4" id="KW-1185">Reference proteome</keyword>
<feature type="transmembrane region" description="Helical" evidence="1">
    <location>
        <begin position="59"/>
        <end position="80"/>
    </location>
</feature>
<evidence type="ECO:0000256" key="1">
    <source>
        <dbReference type="SAM" id="Phobius"/>
    </source>
</evidence>
<dbReference type="Proteomes" id="UP001152797">
    <property type="component" value="Unassembled WGS sequence"/>
</dbReference>
<proteinExistence type="predicted"/>
<comment type="caution">
    <text evidence="2">The sequence shown here is derived from an EMBL/GenBank/DDBJ whole genome shotgun (WGS) entry which is preliminary data.</text>
</comment>
<reference evidence="2" key="1">
    <citation type="submission" date="2022-10" db="EMBL/GenBank/DDBJ databases">
        <authorList>
            <person name="Chen Y."/>
            <person name="Dougan E. K."/>
            <person name="Chan C."/>
            <person name="Rhodes N."/>
            <person name="Thang M."/>
        </authorList>
    </citation>
    <scope>NUCLEOTIDE SEQUENCE</scope>
</reference>
<organism evidence="2">
    <name type="scientific">Cladocopium goreaui</name>
    <dbReference type="NCBI Taxonomy" id="2562237"/>
    <lineage>
        <taxon>Eukaryota</taxon>
        <taxon>Sar</taxon>
        <taxon>Alveolata</taxon>
        <taxon>Dinophyceae</taxon>
        <taxon>Suessiales</taxon>
        <taxon>Symbiodiniaceae</taxon>
        <taxon>Cladocopium</taxon>
    </lineage>
</organism>
<keyword evidence="1" id="KW-0472">Membrane</keyword>
<feature type="transmembrane region" description="Helical" evidence="1">
    <location>
        <begin position="6"/>
        <end position="26"/>
    </location>
</feature>
<accession>A0A9P1BFM6</accession>
<evidence type="ECO:0000313" key="4">
    <source>
        <dbReference type="Proteomes" id="UP001152797"/>
    </source>
</evidence>
<dbReference type="EMBL" id="CAMXCT020000022">
    <property type="protein sequence ID" value="CAL1125984.1"/>
    <property type="molecule type" value="Genomic_DNA"/>
</dbReference>
<dbReference type="EMBL" id="CAMXCT030000022">
    <property type="protein sequence ID" value="CAL4759921.1"/>
    <property type="molecule type" value="Genomic_DNA"/>
</dbReference>
<protein>
    <submittedName>
        <fullName evidence="2">Uncharacterized protein</fullName>
    </submittedName>
</protein>
<dbReference type="AlphaFoldDB" id="A0A9P1BFM6"/>
<dbReference type="OrthoDB" id="411079at2759"/>
<dbReference type="EMBL" id="CAMXCT010000022">
    <property type="protein sequence ID" value="CAI3972609.1"/>
    <property type="molecule type" value="Genomic_DNA"/>
</dbReference>
<reference evidence="3 4" key="2">
    <citation type="submission" date="2024-05" db="EMBL/GenBank/DDBJ databases">
        <authorList>
            <person name="Chen Y."/>
            <person name="Shah S."/>
            <person name="Dougan E. K."/>
            <person name="Thang M."/>
            <person name="Chan C."/>
        </authorList>
    </citation>
    <scope>NUCLEOTIDE SEQUENCE [LARGE SCALE GENOMIC DNA]</scope>
</reference>
<gene>
    <name evidence="2" type="ORF">C1SCF055_LOCUS1178</name>
</gene>
<evidence type="ECO:0000313" key="3">
    <source>
        <dbReference type="EMBL" id="CAL4759921.1"/>
    </source>
</evidence>
<keyword evidence="1" id="KW-0812">Transmembrane</keyword>
<keyword evidence="1" id="KW-1133">Transmembrane helix</keyword>
<feature type="transmembrane region" description="Helical" evidence="1">
    <location>
        <begin position="116"/>
        <end position="137"/>
    </location>
</feature>
<evidence type="ECO:0000313" key="2">
    <source>
        <dbReference type="EMBL" id="CAI3972609.1"/>
    </source>
</evidence>